<dbReference type="GO" id="GO:0005524">
    <property type="term" value="F:ATP binding"/>
    <property type="evidence" value="ECO:0007669"/>
    <property type="project" value="UniProtKB-KW"/>
</dbReference>
<evidence type="ECO:0000256" key="1">
    <source>
        <dbReference type="ARBA" id="ARBA00005417"/>
    </source>
</evidence>
<gene>
    <name evidence="6" type="ORF">C8D93_103338</name>
</gene>
<dbReference type="InterPro" id="IPR003593">
    <property type="entry name" value="AAA+_ATPase"/>
</dbReference>
<keyword evidence="7" id="KW-1185">Reference proteome</keyword>
<dbReference type="CDD" id="cd03220">
    <property type="entry name" value="ABC_KpsT_Wzt"/>
    <property type="match status" value="1"/>
</dbReference>
<keyword evidence="3" id="KW-0547">Nucleotide-binding</keyword>
<dbReference type="PROSITE" id="PS00211">
    <property type="entry name" value="ABC_TRANSPORTER_1"/>
    <property type="match status" value="1"/>
</dbReference>
<evidence type="ECO:0000313" key="7">
    <source>
        <dbReference type="Proteomes" id="UP000248330"/>
    </source>
</evidence>
<protein>
    <submittedName>
        <fullName evidence="6">Capsular polysaccharide transport system ATP-binding protein</fullName>
    </submittedName>
</protein>
<feature type="domain" description="ABC transporter" evidence="5">
    <location>
        <begin position="2"/>
        <end position="221"/>
    </location>
</feature>
<evidence type="ECO:0000256" key="2">
    <source>
        <dbReference type="ARBA" id="ARBA00022448"/>
    </source>
</evidence>
<dbReference type="InterPro" id="IPR017871">
    <property type="entry name" value="ABC_transporter-like_CS"/>
</dbReference>
<dbReference type="PANTHER" id="PTHR46743">
    <property type="entry name" value="TEICHOIC ACIDS EXPORT ATP-BINDING PROTEIN TAGH"/>
    <property type="match status" value="1"/>
</dbReference>
<dbReference type="PANTHER" id="PTHR46743:SF2">
    <property type="entry name" value="TEICHOIC ACIDS EXPORT ATP-BINDING PROTEIN TAGH"/>
    <property type="match status" value="1"/>
</dbReference>
<name>A0A318ECB1_9GAMM</name>
<dbReference type="PROSITE" id="PS50893">
    <property type="entry name" value="ABC_TRANSPORTER_2"/>
    <property type="match status" value="1"/>
</dbReference>
<dbReference type="Proteomes" id="UP000248330">
    <property type="component" value="Unassembled WGS sequence"/>
</dbReference>
<keyword evidence="4 6" id="KW-0067">ATP-binding</keyword>
<reference evidence="6 7" key="1">
    <citation type="submission" date="2018-04" db="EMBL/GenBank/DDBJ databases">
        <title>Genomic Encyclopedia of Type Strains, Phase IV (KMG-IV): sequencing the most valuable type-strain genomes for metagenomic binning, comparative biology and taxonomic classification.</title>
        <authorList>
            <person name="Goeker M."/>
        </authorList>
    </citation>
    <scope>NUCLEOTIDE SEQUENCE [LARGE SCALE GENOMIC DNA]</scope>
    <source>
        <strain evidence="6 7">DSM 104150</strain>
    </source>
</reference>
<evidence type="ECO:0000259" key="5">
    <source>
        <dbReference type="PROSITE" id="PS50893"/>
    </source>
</evidence>
<dbReference type="OrthoDB" id="9778870at2"/>
<dbReference type="RefSeq" id="WP_110264675.1">
    <property type="nucleotide sequence ID" value="NZ_CAKZQT010000029.1"/>
</dbReference>
<dbReference type="SUPFAM" id="SSF52540">
    <property type="entry name" value="P-loop containing nucleoside triphosphate hydrolases"/>
    <property type="match status" value="1"/>
</dbReference>
<dbReference type="InterPro" id="IPR027417">
    <property type="entry name" value="P-loop_NTPase"/>
</dbReference>
<dbReference type="GO" id="GO:0016887">
    <property type="term" value="F:ATP hydrolysis activity"/>
    <property type="evidence" value="ECO:0007669"/>
    <property type="project" value="InterPro"/>
</dbReference>
<dbReference type="InterPro" id="IPR003439">
    <property type="entry name" value="ABC_transporter-like_ATP-bd"/>
</dbReference>
<accession>A0A318ECB1</accession>
<evidence type="ECO:0000256" key="3">
    <source>
        <dbReference type="ARBA" id="ARBA00022741"/>
    </source>
</evidence>
<dbReference type="Pfam" id="PF00005">
    <property type="entry name" value="ABC_tran"/>
    <property type="match status" value="1"/>
</dbReference>
<proteinExistence type="inferred from homology"/>
<dbReference type="SMART" id="SM00382">
    <property type="entry name" value="AAA"/>
    <property type="match status" value="1"/>
</dbReference>
<evidence type="ECO:0000256" key="4">
    <source>
        <dbReference type="ARBA" id="ARBA00022840"/>
    </source>
</evidence>
<dbReference type="EMBL" id="QICN01000003">
    <property type="protein sequence ID" value="PXV69762.1"/>
    <property type="molecule type" value="Genomic_DNA"/>
</dbReference>
<organism evidence="6 7">
    <name type="scientific">Sinimarinibacterium flocculans</name>
    <dbReference type="NCBI Taxonomy" id="985250"/>
    <lineage>
        <taxon>Bacteria</taxon>
        <taxon>Pseudomonadati</taxon>
        <taxon>Pseudomonadota</taxon>
        <taxon>Gammaproteobacteria</taxon>
        <taxon>Nevskiales</taxon>
        <taxon>Nevskiaceae</taxon>
        <taxon>Sinimarinibacterium</taxon>
    </lineage>
</organism>
<comment type="caution">
    <text evidence="6">The sequence shown here is derived from an EMBL/GenBank/DDBJ whole genome shotgun (WGS) entry which is preliminary data.</text>
</comment>
<sequence length="223" mass="24564">MIQVKSITKSYPLQGLSRYYVMRNLSLQLPSRTHVGIVGRNGAGKSTLLRLIGGIELPDSGSVEADGAISPPLGLTSGFAQKISGRDNARFICRISGDDPDTAAERVDFIRQFSELGSFFDLPVQTYSSGMRARLAFSISMSFDYDYYLIDELTAVGDQKFKKKAKATFNEKKGRASIIMVSHSLDTLQRDCEVGVYMKQGRAIYYDDIGAAVEAYKKDQIAA</sequence>
<keyword evidence="2" id="KW-0813">Transport</keyword>
<dbReference type="GO" id="GO:0016020">
    <property type="term" value="C:membrane"/>
    <property type="evidence" value="ECO:0007669"/>
    <property type="project" value="InterPro"/>
</dbReference>
<dbReference type="InterPro" id="IPR050683">
    <property type="entry name" value="Bact_Polysacc_Export_ATP-bd"/>
</dbReference>
<evidence type="ECO:0000313" key="6">
    <source>
        <dbReference type="EMBL" id="PXV69762.1"/>
    </source>
</evidence>
<dbReference type="GO" id="GO:0140359">
    <property type="term" value="F:ABC-type transporter activity"/>
    <property type="evidence" value="ECO:0007669"/>
    <property type="project" value="InterPro"/>
</dbReference>
<comment type="similarity">
    <text evidence="1">Belongs to the ABC transporter superfamily.</text>
</comment>
<dbReference type="Gene3D" id="3.40.50.300">
    <property type="entry name" value="P-loop containing nucleotide triphosphate hydrolases"/>
    <property type="match status" value="1"/>
</dbReference>
<dbReference type="AlphaFoldDB" id="A0A318ECB1"/>
<dbReference type="InterPro" id="IPR015860">
    <property type="entry name" value="ABC_transpr_TagH-like"/>
</dbReference>